<dbReference type="Gene3D" id="1.10.10.60">
    <property type="entry name" value="Homeodomain-like"/>
    <property type="match status" value="1"/>
</dbReference>
<evidence type="ECO:0000313" key="4">
    <source>
        <dbReference type="EMBL" id="QBK31862.1"/>
    </source>
</evidence>
<dbReference type="GeneID" id="90768691"/>
<dbReference type="Pfam" id="PF08362">
    <property type="entry name" value="TetR_C_3"/>
    <property type="match status" value="1"/>
</dbReference>
<keyword evidence="1 2" id="KW-0238">DNA-binding</keyword>
<dbReference type="SUPFAM" id="SSF48498">
    <property type="entry name" value="Tetracyclin repressor-like, C-terminal domain"/>
    <property type="match status" value="1"/>
</dbReference>
<dbReference type="AlphaFoldDB" id="A0A4P6V370"/>
<dbReference type="OrthoDB" id="2356263at2"/>
<gene>
    <name evidence="4" type="ORF">E0E05_15390</name>
</gene>
<dbReference type="InterPro" id="IPR001647">
    <property type="entry name" value="HTH_TetR"/>
</dbReference>
<feature type="domain" description="HTH tetR-type" evidence="3">
    <location>
        <begin position="13"/>
        <end position="73"/>
    </location>
</feature>
<dbReference type="GO" id="GO:0003677">
    <property type="term" value="F:DNA binding"/>
    <property type="evidence" value="ECO:0007669"/>
    <property type="project" value="UniProtKB-UniRule"/>
</dbReference>
<dbReference type="Gene3D" id="1.10.357.10">
    <property type="entry name" value="Tetracycline Repressor, domain 2"/>
    <property type="match status" value="1"/>
</dbReference>
<dbReference type="EMBL" id="CP036532">
    <property type="protein sequence ID" value="QBK31862.1"/>
    <property type="molecule type" value="Genomic_DNA"/>
</dbReference>
<dbReference type="InterPro" id="IPR050109">
    <property type="entry name" value="HTH-type_TetR-like_transc_reg"/>
</dbReference>
<evidence type="ECO:0000259" key="3">
    <source>
        <dbReference type="PROSITE" id="PS50977"/>
    </source>
</evidence>
<dbReference type="KEGG" id="rpod:E0E05_15390"/>
<dbReference type="PANTHER" id="PTHR30328">
    <property type="entry name" value="TRANSCRIPTIONAL REPRESSOR"/>
    <property type="match status" value="1"/>
</dbReference>
<dbReference type="PROSITE" id="PS01081">
    <property type="entry name" value="HTH_TETR_1"/>
    <property type="match status" value="1"/>
</dbReference>
<dbReference type="PANTHER" id="PTHR30328:SF54">
    <property type="entry name" value="HTH-TYPE TRANSCRIPTIONAL REPRESSOR SCO4008"/>
    <property type="match status" value="1"/>
</dbReference>
<dbReference type="InterPro" id="IPR013573">
    <property type="entry name" value="Tscrpt_reg_YcdC_C"/>
</dbReference>
<proteinExistence type="predicted"/>
<dbReference type="GO" id="GO:0045892">
    <property type="term" value="P:negative regulation of DNA-templated transcription"/>
    <property type="evidence" value="ECO:0007669"/>
    <property type="project" value="InterPro"/>
</dbReference>
<dbReference type="InterPro" id="IPR009057">
    <property type="entry name" value="Homeodomain-like_sf"/>
</dbReference>
<name>A0A4P6V370_9HYPH</name>
<feature type="DNA-binding region" description="H-T-H motif" evidence="2">
    <location>
        <begin position="36"/>
        <end position="55"/>
    </location>
</feature>
<accession>A0A4P6V370</accession>
<dbReference type="SUPFAM" id="SSF46689">
    <property type="entry name" value="Homeodomain-like"/>
    <property type="match status" value="1"/>
</dbReference>
<reference evidence="4 5" key="1">
    <citation type="journal article" date="2017" name="Int. J. Syst. Evol. Microbiol.">
        <title>Roseitalea porphyridii gen. nov., sp. nov., isolated from a red alga, and reclassification of Hoeflea suaedae Chung et al. 2013 as Pseudohoeflea suaedae gen. nov., comb. nov.</title>
        <authorList>
            <person name="Hyeon J.W."/>
            <person name="Jeong S.E."/>
            <person name="Baek K."/>
            <person name="Jeon C.O."/>
        </authorList>
    </citation>
    <scope>NUCLEOTIDE SEQUENCE [LARGE SCALE GENOMIC DNA]</scope>
    <source>
        <strain evidence="4 5">MA7-20</strain>
    </source>
</reference>
<organism evidence="4 5">
    <name type="scientific">Roseitalea porphyridii</name>
    <dbReference type="NCBI Taxonomy" id="1852022"/>
    <lineage>
        <taxon>Bacteria</taxon>
        <taxon>Pseudomonadati</taxon>
        <taxon>Pseudomonadota</taxon>
        <taxon>Alphaproteobacteria</taxon>
        <taxon>Hyphomicrobiales</taxon>
        <taxon>Ahrensiaceae</taxon>
        <taxon>Roseitalea</taxon>
    </lineage>
</organism>
<dbReference type="Pfam" id="PF00440">
    <property type="entry name" value="TetR_N"/>
    <property type="match status" value="1"/>
</dbReference>
<evidence type="ECO:0000256" key="1">
    <source>
        <dbReference type="ARBA" id="ARBA00023125"/>
    </source>
</evidence>
<keyword evidence="5" id="KW-1185">Reference proteome</keyword>
<dbReference type="Proteomes" id="UP000293719">
    <property type="component" value="Chromosome"/>
</dbReference>
<dbReference type="RefSeq" id="WP_131617511.1">
    <property type="nucleotide sequence ID" value="NZ_CP036532.1"/>
</dbReference>
<dbReference type="PRINTS" id="PR00455">
    <property type="entry name" value="HTHTETR"/>
</dbReference>
<dbReference type="InterPro" id="IPR036271">
    <property type="entry name" value="Tet_transcr_reg_TetR-rel_C_sf"/>
</dbReference>
<dbReference type="InterPro" id="IPR023772">
    <property type="entry name" value="DNA-bd_HTH_TetR-type_CS"/>
</dbReference>
<evidence type="ECO:0000256" key="2">
    <source>
        <dbReference type="PROSITE-ProRule" id="PRU00335"/>
    </source>
</evidence>
<protein>
    <submittedName>
        <fullName evidence="4">TetR family transcriptional regulator</fullName>
    </submittedName>
</protein>
<sequence>MKNHINLHVASRKKSMAHILHTAAAVFARRGFEGATTGEIAEKAGVAKATIHYYFETKEGLYTSVLDQVLSDWAAAMSEIDVASGPMQALSRYIRWKIDYSRREPDLTRVWAMEVISGAPHVQTFLHEKVRRLVEQKGHVVKSWIADDKMDPIDPAHLFFMLWALTQTYAECEAQITVVLNKDALDEDDFQTANAVISRVLLKGLGITSAA</sequence>
<dbReference type="PROSITE" id="PS50977">
    <property type="entry name" value="HTH_TETR_2"/>
    <property type="match status" value="1"/>
</dbReference>
<evidence type="ECO:0000313" key="5">
    <source>
        <dbReference type="Proteomes" id="UP000293719"/>
    </source>
</evidence>